<organism evidence="1 2">
    <name type="scientific">Microthlaspi erraticum</name>
    <dbReference type="NCBI Taxonomy" id="1685480"/>
    <lineage>
        <taxon>Eukaryota</taxon>
        <taxon>Viridiplantae</taxon>
        <taxon>Streptophyta</taxon>
        <taxon>Embryophyta</taxon>
        <taxon>Tracheophyta</taxon>
        <taxon>Spermatophyta</taxon>
        <taxon>Magnoliopsida</taxon>
        <taxon>eudicotyledons</taxon>
        <taxon>Gunneridae</taxon>
        <taxon>Pentapetalae</taxon>
        <taxon>rosids</taxon>
        <taxon>malvids</taxon>
        <taxon>Brassicales</taxon>
        <taxon>Brassicaceae</taxon>
        <taxon>Coluteocarpeae</taxon>
        <taxon>Microthlaspi</taxon>
    </lineage>
</organism>
<evidence type="ECO:0000313" key="2">
    <source>
        <dbReference type="Proteomes" id="UP000467841"/>
    </source>
</evidence>
<dbReference type="EMBL" id="CACVBM020001485">
    <property type="protein sequence ID" value="CAA7051683.1"/>
    <property type="molecule type" value="Genomic_DNA"/>
</dbReference>
<feature type="non-terminal residue" evidence="1">
    <location>
        <position position="1"/>
    </location>
</feature>
<proteinExistence type="predicted"/>
<protein>
    <submittedName>
        <fullName evidence="1">Uncharacterized protein</fullName>
    </submittedName>
</protein>
<evidence type="ECO:0000313" key="1">
    <source>
        <dbReference type="EMBL" id="CAA7051683.1"/>
    </source>
</evidence>
<dbReference type="AlphaFoldDB" id="A0A6D2KH98"/>
<reference evidence="1" key="1">
    <citation type="submission" date="2020-01" db="EMBL/GenBank/DDBJ databases">
        <authorList>
            <person name="Mishra B."/>
        </authorList>
    </citation>
    <scope>NUCLEOTIDE SEQUENCE [LARGE SCALE GENOMIC DNA]</scope>
</reference>
<keyword evidence="2" id="KW-1185">Reference proteome</keyword>
<gene>
    <name evidence="1" type="ORF">MERR_LOCUS38918</name>
</gene>
<dbReference type="Proteomes" id="UP000467841">
    <property type="component" value="Unassembled WGS sequence"/>
</dbReference>
<comment type="caution">
    <text evidence="1">The sequence shown here is derived from an EMBL/GenBank/DDBJ whole genome shotgun (WGS) entry which is preliminary data.</text>
</comment>
<name>A0A6D2KH98_9BRAS</name>
<accession>A0A6D2KH98</accession>
<sequence>RRLAALLVDEEIADFAIVAVTDRFQASTAITFPHITPWHHKVLVEQGQ</sequence>